<organism evidence="1 2">
    <name type="scientific">Puccinia coronata f. sp. avenae</name>
    <dbReference type="NCBI Taxonomy" id="200324"/>
    <lineage>
        <taxon>Eukaryota</taxon>
        <taxon>Fungi</taxon>
        <taxon>Dikarya</taxon>
        <taxon>Basidiomycota</taxon>
        <taxon>Pucciniomycotina</taxon>
        <taxon>Pucciniomycetes</taxon>
        <taxon>Pucciniales</taxon>
        <taxon>Pucciniaceae</taxon>
        <taxon>Puccinia</taxon>
    </lineage>
</organism>
<dbReference type="EMBL" id="PGCI01000036">
    <property type="protein sequence ID" value="PLW46804.1"/>
    <property type="molecule type" value="Genomic_DNA"/>
</dbReference>
<sequence length="90" mass="9944">MRMMMMSDRDALALAVAAAAVITERRRDMPKIGCVAQSTWSMGIDITPMATPTTRCSNLLGVPCLYVLWRLTFNQSGNKNKRTWGGVLGH</sequence>
<dbReference type="Proteomes" id="UP000235392">
    <property type="component" value="Unassembled WGS sequence"/>
</dbReference>
<accession>A0A2N5VA20</accession>
<evidence type="ECO:0000313" key="1">
    <source>
        <dbReference type="EMBL" id="PLW46804.1"/>
    </source>
</evidence>
<proteinExistence type="predicted"/>
<protein>
    <submittedName>
        <fullName evidence="1">Uncharacterized protein</fullName>
    </submittedName>
</protein>
<dbReference type="AlphaFoldDB" id="A0A2N5VA20"/>
<comment type="caution">
    <text evidence="1">The sequence shown here is derived from an EMBL/GenBank/DDBJ whole genome shotgun (WGS) entry which is preliminary data.</text>
</comment>
<evidence type="ECO:0000313" key="2">
    <source>
        <dbReference type="Proteomes" id="UP000235392"/>
    </source>
</evidence>
<reference evidence="1 2" key="1">
    <citation type="submission" date="2017-11" db="EMBL/GenBank/DDBJ databases">
        <title>De novo assembly and phasing of dikaryotic genomes from two isolates of Puccinia coronata f. sp. avenae, the causal agent of oat crown rust.</title>
        <authorList>
            <person name="Miller M.E."/>
            <person name="Zhang Y."/>
            <person name="Omidvar V."/>
            <person name="Sperschneider J."/>
            <person name="Schwessinger B."/>
            <person name="Raley C."/>
            <person name="Palmer J.M."/>
            <person name="Garnica D."/>
            <person name="Upadhyaya N."/>
            <person name="Rathjen J."/>
            <person name="Taylor J.M."/>
            <person name="Park R.F."/>
            <person name="Dodds P.N."/>
            <person name="Hirsch C.D."/>
            <person name="Kianian S.F."/>
            <person name="Figueroa M."/>
        </authorList>
    </citation>
    <scope>NUCLEOTIDE SEQUENCE [LARGE SCALE GENOMIC DNA]</scope>
    <source>
        <strain evidence="1">12SD80</strain>
    </source>
</reference>
<name>A0A2N5VA20_9BASI</name>
<gene>
    <name evidence="1" type="ORF">PCASD_06023</name>
</gene>